<gene>
    <name evidence="10" type="ORF">BESB_051860</name>
</gene>
<evidence type="ECO:0000256" key="7">
    <source>
        <dbReference type="ARBA" id="ARBA00023128"/>
    </source>
</evidence>
<keyword evidence="3 9" id="KW-0813">Transport</keyword>
<accession>A0A2A9MC40</accession>
<evidence type="ECO:0000256" key="6">
    <source>
        <dbReference type="ARBA" id="ARBA00022989"/>
    </source>
</evidence>
<keyword evidence="7 9" id="KW-0496">Mitochondrion</keyword>
<dbReference type="InterPro" id="IPR005336">
    <property type="entry name" value="MPC"/>
</dbReference>
<dbReference type="PANTHER" id="PTHR14154">
    <property type="entry name" value="UPF0041 BRAIN PROTEIN 44-RELATED"/>
    <property type="match status" value="1"/>
</dbReference>
<dbReference type="KEGG" id="bbes:BESB_051860"/>
<comment type="caution">
    <text evidence="10">The sequence shown here is derived from an EMBL/GenBank/DDBJ whole genome shotgun (WGS) entry which is preliminary data.</text>
</comment>
<dbReference type="Proteomes" id="UP000224006">
    <property type="component" value="Chromosome IV"/>
</dbReference>
<dbReference type="AlphaFoldDB" id="A0A2A9MC40"/>
<dbReference type="OrthoDB" id="869189at2759"/>
<evidence type="ECO:0000256" key="2">
    <source>
        <dbReference type="ARBA" id="ARBA00006416"/>
    </source>
</evidence>
<comment type="subcellular location">
    <subcellularLocation>
        <location evidence="1 9">Mitochondrion inner membrane</location>
        <topology evidence="1 9">Multi-pass membrane protein</topology>
    </subcellularLocation>
</comment>
<organism evidence="10 11">
    <name type="scientific">Besnoitia besnoiti</name>
    <name type="common">Apicomplexan protozoan</name>
    <dbReference type="NCBI Taxonomy" id="94643"/>
    <lineage>
        <taxon>Eukaryota</taxon>
        <taxon>Sar</taxon>
        <taxon>Alveolata</taxon>
        <taxon>Apicomplexa</taxon>
        <taxon>Conoidasida</taxon>
        <taxon>Coccidia</taxon>
        <taxon>Eucoccidiorida</taxon>
        <taxon>Eimeriorina</taxon>
        <taxon>Sarcocystidae</taxon>
        <taxon>Besnoitia</taxon>
    </lineage>
</organism>
<reference evidence="10 11" key="1">
    <citation type="submission" date="2017-09" db="EMBL/GenBank/DDBJ databases">
        <title>Genome sequencing of Besnoitia besnoiti strain Bb-Ger1.</title>
        <authorList>
            <person name="Schares G."/>
            <person name="Venepally P."/>
            <person name="Lorenzi H.A."/>
        </authorList>
    </citation>
    <scope>NUCLEOTIDE SEQUENCE [LARGE SCALE GENOMIC DNA]</scope>
    <source>
        <strain evidence="10 11">Bb-Ger1</strain>
    </source>
</reference>
<evidence type="ECO:0000256" key="1">
    <source>
        <dbReference type="ARBA" id="ARBA00004448"/>
    </source>
</evidence>
<evidence type="ECO:0000313" key="10">
    <source>
        <dbReference type="EMBL" id="PFH35535.1"/>
    </source>
</evidence>
<keyword evidence="11" id="KW-1185">Reference proteome</keyword>
<dbReference type="GO" id="GO:0005743">
    <property type="term" value="C:mitochondrial inner membrane"/>
    <property type="evidence" value="ECO:0007669"/>
    <property type="project" value="UniProtKB-SubCell"/>
</dbReference>
<comment type="function">
    <text evidence="9">Mediates the uptake of pyruvate into mitochondria.</text>
</comment>
<evidence type="ECO:0000256" key="8">
    <source>
        <dbReference type="ARBA" id="ARBA00023136"/>
    </source>
</evidence>
<keyword evidence="4" id="KW-0812">Transmembrane</keyword>
<name>A0A2A9MC40_BESBE</name>
<dbReference type="Pfam" id="PF03650">
    <property type="entry name" value="MPC"/>
    <property type="match status" value="1"/>
</dbReference>
<protein>
    <recommendedName>
        <fullName evidence="9">Mitochondrial pyruvate carrier</fullName>
    </recommendedName>
</protein>
<evidence type="ECO:0000256" key="9">
    <source>
        <dbReference type="RuleBase" id="RU363100"/>
    </source>
</evidence>
<dbReference type="STRING" id="94643.A0A2A9MC40"/>
<evidence type="ECO:0000256" key="4">
    <source>
        <dbReference type="ARBA" id="ARBA00022692"/>
    </source>
</evidence>
<evidence type="ECO:0000256" key="3">
    <source>
        <dbReference type="ARBA" id="ARBA00022448"/>
    </source>
</evidence>
<evidence type="ECO:0000313" key="11">
    <source>
        <dbReference type="Proteomes" id="UP000224006"/>
    </source>
</evidence>
<keyword evidence="6" id="KW-1133">Transmembrane helix</keyword>
<dbReference type="GeneID" id="40310115"/>
<dbReference type="VEuPathDB" id="ToxoDB:BESB_051860"/>
<proteinExistence type="inferred from homology"/>
<dbReference type="RefSeq" id="XP_029219544.1">
    <property type="nucleotide sequence ID" value="XM_029363621.1"/>
</dbReference>
<keyword evidence="5 9" id="KW-0999">Mitochondrion inner membrane</keyword>
<dbReference type="EMBL" id="NWUJ01000004">
    <property type="protein sequence ID" value="PFH35535.1"/>
    <property type="molecule type" value="Genomic_DNA"/>
</dbReference>
<comment type="similarity">
    <text evidence="2 9">Belongs to the mitochondrial pyruvate carrier (MPC) (TC 2.A.105) family.</text>
</comment>
<dbReference type="GO" id="GO:0006850">
    <property type="term" value="P:pyruvate import into mitochondria"/>
    <property type="evidence" value="ECO:0007669"/>
    <property type="project" value="InterPro"/>
</dbReference>
<evidence type="ECO:0000256" key="5">
    <source>
        <dbReference type="ARBA" id="ARBA00022792"/>
    </source>
</evidence>
<sequence>MASVVHKIFFPGIAPYLQAKALRLPLSDKVKRLLAHPAGPFTIHFWAPALKWGICIANLVDMKKQKIENTSVPQQTAVALSGIIWSRYSTVITPKNWNLFSVNMAMAITGSIQLYRVFMHHLNEEEAARNGSGGSVLPSSA</sequence>
<keyword evidence="8" id="KW-0472">Membrane</keyword>